<comment type="caution">
    <text evidence="2">The sequence shown here is derived from an EMBL/GenBank/DDBJ whole genome shotgun (WGS) entry which is preliminary data.</text>
</comment>
<keyword evidence="3" id="KW-1185">Reference proteome</keyword>
<name>M0A3J6_9EURY</name>
<dbReference type="PATRIC" id="fig|1227493.4.peg.1204"/>
<dbReference type="Proteomes" id="UP000011519">
    <property type="component" value="Unassembled WGS sequence"/>
</dbReference>
<organism evidence="2 3">
    <name type="scientific">Natrialba hulunbeirensis JCM 10989</name>
    <dbReference type="NCBI Taxonomy" id="1227493"/>
    <lineage>
        <taxon>Archaea</taxon>
        <taxon>Methanobacteriati</taxon>
        <taxon>Methanobacteriota</taxon>
        <taxon>Stenosarchaea group</taxon>
        <taxon>Halobacteria</taxon>
        <taxon>Halobacteriales</taxon>
        <taxon>Natrialbaceae</taxon>
        <taxon>Natrialba</taxon>
    </lineage>
</organism>
<dbReference type="AlphaFoldDB" id="M0A3J6"/>
<dbReference type="STRING" id="1227493.C483_06135"/>
<dbReference type="OrthoDB" id="206423at2157"/>
<accession>M0A3J6</accession>
<keyword evidence="1" id="KW-0472">Membrane</keyword>
<evidence type="ECO:0000313" key="3">
    <source>
        <dbReference type="Proteomes" id="UP000011519"/>
    </source>
</evidence>
<keyword evidence="1" id="KW-1133">Transmembrane helix</keyword>
<dbReference type="EMBL" id="AOIM01000015">
    <property type="protein sequence ID" value="ELY92891.1"/>
    <property type="molecule type" value="Genomic_DNA"/>
</dbReference>
<feature type="transmembrane region" description="Helical" evidence="1">
    <location>
        <begin position="61"/>
        <end position="81"/>
    </location>
</feature>
<protein>
    <submittedName>
        <fullName evidence="2">Uncharacterized protein</fullName>
    </submittedName>
</protein>
<reference evidence="2 3" key="1">
    <citation type="journal article" date="2014" name="PLoS Genet.">
        <title>Phylogenetically driven sequencing of extremely halophilic archaea reveals strategies for static and dynamic osmo-response.</title>
        <authorList>
            <person name="Becker E.A."/>
            <person name="Seitzer P.M."/>
            <person name="Tritt A."/>
            <person name="Larsen D."/>
            <person name="Krusor M."/>
            <person name="Yao A.I."/>
            <person name="Wu D."/>
            <person name="Madern D."/>
            <person name="Eisen J.A."/>
            <person name="Darling A.E."/>
            <person name="Facciotti M.T."/>
        </authorList>
    </citation>
    <scope>NUCLEOTIDE SEQUENCE [LARGE SCALE GENOMIC DNA]</scope>
    <source>
        <strain evidence="2 3">JCM 10989</strain>
    </source>
</reference>
<proteinExistence type="predicted"/>
<feature type="transmembrane region" description="Helical" evidence="1">
    <location>
        <begin position="87"/>
        <end position="109"/>
    </location>
</feature>
<keyword evidence="1" id="KW-0812">Transmembrane</keyword>
<evidence type="ECO:0000313" key="2">
    <source>
        <dbReference type="EMBL" id="ELY92891.1"/>
    </source>
</evidence>
<gene>
    <name evidence="2" type="ORF">C483_06135</name>
</gene>
<dbReference type="RefSeq" id="WP_006652466.1">
    <property type="nucleotide sequence ID" value="NZ_AOIM01000015.1"/>
</dbReference>
<sequence length="123" mass="12979">MGTRVDAALAVLTLAIGAVLALATDTSLSPLLFAGGGMLTVGFELLAARDPAHVRQYWEHWSVQFGALVLTMLLAVGGTWLAPVVVLSLGCGALVTYCTLLLAWCMGLLPPLQAWWKTGGENR</sequence>
<evidence type="ECO:0000256" key="1">
    <source>
        <dbReference type="SAM" id="Phobius"/>
    </source>
</evidence>